<protein>
    <submittedName>
        <fullName evidence="2">Uncharacterized protein</fullName>
    </submittedName>
</protein>
<gene>
    <name evidence="2" type="ORF">IF1G_04608</name>
</gene>
<dbReference type="Proteomes" id="UP000315783">
    <property type="component" value="Unassembled WGS sequence"/>
</dbReference>
<feature type="compositionally biased region" description="Low complexity" evidence="1">
    <location>
        <begin position="179"/>
        <end position="199"/>
    </location>
</feature>
<sequence>MTRPPGSTVFDTIPWGAEAGVGPSLVCSASQVHDRRRALTLAEIGTCFFKALVNISDFARTNVAQLLSGFRKLSVWFSTVFSLSLFQLDPFTCLSLLQDKQVKEENSTVHQLHKRIRSILNCQRFPSPTTPNAYFTNTLNHHQISIKLNVALFLSTCHRAIGLTLSRYVALALLAKRCPPSSRHSSSRSSSTPLSPTPSITAGCDSARDCDPSHCARC</sequence>
<dbReference type="AlphaFoldDB" id="A0A545V6N0"/>
<accession>A0A545V6N0</accession>
<evidence type="ECO:0000256" key="1">
    <source>
        <dbReference type="SAM" id="MobiDB-lite"/>
    </source>
</evidence>
<comment type="caution">
    <text evidence="2">The sequence shown here is derived from an EMBL/GenBank/DDBJ whole genome shotgun (WGS) entry which is preliminary data.</text>
</comment>
<dbReference type="EMBL" id="SPUK01000005">
    <property type="protein sequence ID" value="TQV97368.1"/>
    <property type="molecule type" value="Genomic_DNA"/>
</dbReference>
<evidence type="ECO:0000313" key="3">
    <source>
        <dbReference type="Proteomes" id="UP000315783"/>
    </source>
</evidence>
<evidence type="ECO:0000313" key="2">
    <source>
        <dbReference type="EMBL" id="TQV97368.1"/>
    </source>
</evidence>
<keyword evidence="3" id="KW-1185">Reference proteome</keyword>
<feature type="region of interest" description="Disordered" evidence="1">
    <location>
        <begin position="179"/>
        <end position="200"/>
    </location>
</feature>
<proteinExistence type="predicted"/>
<organism evidence="2 3">
    <name type="scientific">Cordyceps javanica</name>
    <dbReference type="NCBI Taxonomy" id="43265"/>
    <lineage>
        <taxon>Eukaryota</taxon>
        <taxon>Fungi</taxon>
        <taxon>Dikarya</taxon>
        <taxon>Ascomycota</taxon>
        <taxon>Pezizomycotina</taxon>
        <taxon>Sordariomycetes</taxon>
        <taxon>Hypocreomycetidae</taxon>
        <taxon>Hypocreales</taxon>
        <taxon>Cordycipitaceae</taxon>
        <taxon>Cordyceps</taxon>
    </lineage>
</organism>
<name>A0A545V6N0_9HYPO</name>
<reference evidence="2 3" key="1">
    <citation type="journal article" date="2019" name="Appl. Microbiol. Biotechnol.">
        <title>Genome sequence of Isaria javanica and comparative genome analysis insights into family S53 peptidase evolution in fungal entomopathogens.</title>
        <authorList>
            <person name="Lin R."/>
            <person name="Zhang X."/>
            <person name="Xin B."/>
            <person name="Zou M."/>
            <person name="Gao Y."/>
            <person name="Qin F."/>
            <person name="Hu Q."/>
            <person name="Xie B."/>
            <person name="Cheng X."/>
        </authorList>
    </citation>
    <scope>NUCLEOTIDE SEQUENCE [LARGE SCALE GENOMIC DNA]</scope>
    <source>
        <strain evidence="2 3">IJ1G</strain>
    </source>
</reference>